<reference evidence="2" key="1">
    <citation type="submission" date="2022-08" db="UniProtKB">
        <authorList>
            <consortium name="EnsemblMetazoa"/>
        </authorList>
    </citation>
    <scope>IDENTIFICATION</scope>
    <source>
        <strain evidence="2">05x7-T-G4-1.051#20</strain>
    </source>
</reference>
<dbReference type="AlphaFoldDB" id="A0A8W8L511"/>
<dbReference type="Proteomes" id="UP000005408">
    <property type="component" value="Unassembled WGS sequence"/>
</dbReference>
<name>A0A8W8L511_MAGGI</name>
<evidence type="ECO:0000256" key="1">
    <source>
        <dbReference type="SAM" id="MobiDB-lite"/>
    </source>
</evidence>
<evidence type="ECO:0000313" key="3">
    <source>
        <dbReference type="Proteomes" id="UP000005408"/>
    </source>
</evidence>
<proteinExistence type="predicted"/>
<sequence>AIKIVCSYLTNFDMALDKQVDHTYASHKDFLVPFQKKGDHSYSITRKNVKKSRSACSQTGGDKEEKSGRWRSEENLSLDITAFDELVVSGNTRKKCSSTEFECAHHEDQNDTCNPVILCSSWPKENHLRSSLCTPIAIRVQGTESTDHTYAKETAKQQCSVKVSSQCARNSEISNFELLAKLSITADHTYTDKHGEHNLLTKTQQKPLIRFDHSYVNKNSIPCFVEQDCKTRSNRLELNCTRPISGSSKDHNYLGSCESLDVQLSASDTDSCDEPNENITELAFIAWCQLRKDHPYSSF</sequence>
<evidence type="ECO:0000313" key="2">
    <source>
        <dbReference type="EnsemblMetazoa" id="G26412.1:cds"/>
    </source>
</evidence>
<dbReference type="EnsemblMetazoa" id="G26412.2">
    <property type="protein sequence ID" value="G26412.2:cds"/>
    <property type="gene ID" value="G26412"/>
</dbReference>
<dbReference type="EnsemblMetazoa" id="G26412.1">
    <property type="protein sequence ID" value="G26412.1:cds"/>
    <property type="gene ID" value="G26412"/>
</dbReference>
<organism evidence="2 3">
    <name type="scientific">Magallana gigas</name>
    <name type="common">Pacific oyster</name>
    <name type="synonym">Crassostrea gigas</name>
    <dbReference type="NCBI Taxonomy" id="29159"/>
    <lineage>
        <taxon>Eukaryota</taxon>
        <taxon>Metazoa</taxon>
        <taxon>Spiralia</taxon>
        <taxon>Lophotrochozoa</taxon>
        <taxon>Mollusca</taxon>
        <taxon>Bivalvia</taxon>
        <taxon>Autobranchia</taxon>
        <taxon>Pteriomorphia</taxon>
        <taxon>Ostreida</taxon>
        <taxon>Ostreoidea</taxon>
        <taxon>Ostreidae</taxon>
        <taxon>Magallana</taxon>
    </lineage>
</organism>
<dbReference type="EnsemblMetazoa" id="G26412.3">
    <property type="protein sequence ID" value="G26412.3:cds"/>
    <property type="gene ID" value="G26412"/>
</dbReference>
<feature type="region of interest" description="Disordered" evidence="1">
    <location>
        <begin position="49"/>
        <end position="70"/>
    </location>
</feature>
<keyword evidence="3" id="KW-1185">Reference proteome</keyword>
<protein>
    <submittedName>
        <fullName evidence="2">Uncharacterized protein</fullName>
    </submittedName>
</protein>
<feature type="compositionally biased region" description="Basic and acidic residues" evidence="1">
    <location>
        <begin position="61"/>
        <end position="70"/>
    </location>
</feature>
<accession>A0A8W8L511</accession>